<sequence length="213" mass="23855">MALQLHIPSCIRSPVHAHHPPPPDKPLRIQIEGPLPSGPLLAKLAYRTIYGSDPSPGIENDIVVRDEYLGWIRETIDQIDYYGVTFDHLVPHDDTDPEVLQINIIEMDGDGGEYANACLPFAVDWKEFTSKRILAVPRCCQIRKGTTGRLRINEGVRIRDEEAKGEAALIASDEESLSTGKMGSQITEERLPDERSCRTNYRVSGLPFLPQKK</sequence>
<keyword evidence="3" id="KW-1185">Reference proteome</keyword>
<protein>
    <submittedName>
        <fullName evidence="2">Uncharacterized protein</fullName>
    </submittedName>
</protein>
<evidence type="ECO:0000256" key="1">
    <source>
        <dbReference type="SAM" id="MobiDB-lite"/>
    </source>
</evidence>
<evidence type="ECO:0000313" key="3">
    <source>
        <dbReference type="Proteomes" id="UP001140511"/>
    </source>
</evidence>
<name>A0A9W9EBX0_9HYPO</name>
<dbReference type="RefSeq" id="XP_056032916.1">
    <property type="nucleotide sequence ID" value="XM_056167600.1"/>
</dbReference>
<proteinExistence type="predicted"/>
<dbReference type="GeneID" id="80862288"/>
<gene>
    <name evidence="2" type="ORF">T069G_00390</name>
</gene>
<reference evidence="2" key="1">
    <citation type="submission" date="2022-09" db="EMBL/GenBank/DDBJ databases">
        <title>Chromosome-level assembly of Trichoderma breve T069, a fungus used in development of biopesticide product.</title>
        <authorList>
            <person name="Lin R."/>
            <person name="Liu T."/>
        </authorList>
    </citation>
    <scope>NUCLEOTIDE SEQUENCE</scope>
    <source>
        <strain evidence="2">T069</strain>
    </source>
</reference>
<dbReference type="Proteomes" id="UP001140511">
    <property type="component" value="Unassembled WGS sequence"/>
</dbReference>
<feature type="region of interest" description="Disordered" evidence="1">
    <location>
        <begin position="172"/>
        <end position="195"/>
    </location>
</feature>
<dbReference type="AlphaFoldDB" id="A0A9W9EBX0"/>
<dbReference type="EMBL" id="JAOPEN010000001">
    <property type="protein sequence ID" value="KAJ4863860.1"/>
    <property type="molecule type" value="Genomic_DNA"/>
</dbReference>
<comment type="caution">
    <text evidence="2">The sequence shown here is derived from an EMBL/GenBank/DDBJ whole genome shotgun (WGS) entry which is preliminary data.</text>
</comment>
<evidence type="ECO:0000313" key="2">
    <source>
        <dbReference type="EMBL" id="KAJ4863860.1"/>
    </source>
</evidence>
<feature type="compositionally biased region" description="Polar residues" evidence="1">
    <location>
        <begin position="177"/>
        <end position="186"/>
    </location>
</feature>
<organism evidence="2 3">
    <name type="scientific">Trichoderma breve</name>
    <dbReference type="NCBI Taxonomy" id="2034170"/>
    <lineage>
        <taxon>Eukaryota</taxon>
        <taxon>Fungi</taxon>
        <taxon>Dikarya</taxon>
        <taxon>Ascomycota</taxon>
        <taxon>Pezizomycotina</taxon>
        <taxon>Sordariomycetes</taxon>
        <taxon>Hypocreomycetidae</taxon>
        <taxon>Hypocreales</taxon>
        <taxon>Hypocreaceae</taxon>
        <taxon>Trichoderma</taxon>
    </lineage>
</organism>
<accession>A0A9W9EBX0</accession>